<name>A0A0A9EJA0_ARUDO</name>
<evidence type="ECO:0000313" key="1">
    <source>
        <dbReference type="EMBL" id="JAE00142.1"/>
    </source>
</evidence>
<accession>A0A0A9EJA0</accession>
<proteinExistence type="predicted"/>
<protein>
    <submittedName>
        <fullName evidence="1">Uncharacterized protein</fullName>
    </submittedName>
</protein>
<dbReference type="EMBL" id="GBRH01197754">
    <property type="protein sequence ID" value="JAE00142.1"/>
    <property type="molecule type" value="Transcribed_RNA"/>
</dbReference>
<organism evidence="1">
    <name type="scientific">Arundo donax</name>
    <name type="common">Giant reed</name>
    <name type="synonym">Donax arundinaceus</name>
    <dbReference type="NCBI Taxonomy" id="35708"/>
    <lineage>
        <taxon>Eukaryota</taxon>
        <taxon>Viridiplantae</taxon>
        <taxon>Streptophyta</taxon>
        <taxon>Embryophyta</taxon>
        <taxon>Tracheophyta</taxon>
        <taxon>Spermatophyta</taxon>
        <taxon>Magnoliopsida</taxon>
        <taxon>Liliopsida</taxon>
        <taxon>Poales</taxon>
        <taxon>Poaceae</taxon>
        <taxon>PACMAD clade</taxon>
        <taxon>Arundinoideae</taxon>
        <taxon>Arundineae</taxon>
        <taxon>Arundo</taxon>
    </lineage>
</organism>
<reference evidence="1" key="2">
    <citation type="journal article" date="2015" name="Data Brief">
        <title>Shoot transcriptome of the giant reed, Arundo donax.</title>
        <authorList>
            <person name="Barrero R.A."/>
            <person name="Guerrero F.D."/>
            <person name="Moolhuijzen P."/>
            <person name="Goolsby J.A."/>
            <person name="Tidwell J."/>
            <person name="Bellgard S.E."/>
            <person name="Bellgard M.I."/>
        </authorList>
    </citation>
    <scope>NUCLEOTIDE SEQUENCE</scope>
    <source>
        <tissue evidence="1">Shoot tissue taken approximately 20 cm above the soil surface</tissue>
    </source>
</reference>
<sequence>MSRIWRRPSTWCSET</sequence>
<reference evidence="1" key="1">
    <citation type="submission" date="2014-09" db="EMBL/GenBank/DDBJ databases">
        <authorList>
            <person name="Magalhaes I.L.F."/>
            <person name="Oliveira U."/>
            <person name="Santos F.R."/>
            <person name="Vidigal T.H.D.A."/>
            <person name="Brescovit A.D."/>
            <person name="Santos A.J."/>
        </authorList>
    </citation>
    <scope>NUCLEOTIDE SEQUENCE</scope>
    <source>
        <tissue evidence="1">Shoot tissue taken approximately 20 cm above the soil surface</tissue>
    </source>
</reference>